<dbReference type="Pfam" id="PF21834">
    <property type="entry name" value="DUF6894"/>
    <property type="match status" value="1"/>
</dbReference>
<dbReference type="GeneID" id="24260311"/>
<evidence type="ECO:0000313" key="2">
    <source>
        <dbReference type="EMBL" id="CDN51682.1"/>
    </source>
</evidence>
<dbReference type="OrthoDB" id="8296556at2"/>
<accession>A0A068SZQ3</accession>
<dbReference type="RefSeq" id="WP_155414835.1">
    <property type="nucleotide sequence ID" value="NZ_HG938354.1"/>
</dbReference>
<organism evidence="2 3">
    <name type="scientific">Neorhizobium galegae bv. orientalis str. HAMBI 540</name>
    <dbReference type="NCBI Taxonomy" id="1028800"/>
    <lineage>
        <taxon>Bacteria</taxon>
        <taxon>Pseudomonadati</taxon>
        <taxon>Pseudomonadota</taxon>
        <taxon>Alphaproteobacteria</taxon>
        <taxon>Hyphomicrobiales</taxon>
        <taxon>Rhizobiaceae</taxon>
        <taxon>Rhizobium/Agrobacterium group</taxon>
        <taxon>Neorhizobium</taxon>
    </lineage>
</organism>
<dbReference type="PATRIC" id="fig|1028800.3.peg.5641"/>
<name>A0A068SZQ3_NEOGA</name>
<proteinExistence type="predicted"/>
<dbReference type="Proteomes" id="UP000028181">
    <property type="component" value="Plasmid pHAMBI540a"/>
</dbReference>
<gene>
    <name evidence="2" type="ORF">RG540_PA10060</name>
</gene>
<dbReference type="KEGG" id="ngg:RG540_PA10060"/>
<dbReference type="InterPro" id="IPR054189">
    <property type="entry name" value="DUF6894"/>
</dbReference>
<feature type="domain" description="DUF6894" evidence="1">
    <location>
        <begin position="4"/>
        <end position="69"/>
    </location>
</feature>
<reference evidence="3" key="1">
    <citation type="journal article" date="2014" name="BMC Genomics">
        <title>Genome sequencing of two Neorhizobium galegae strains reveals a noeT gene responsible for the unusual acetylation of the nodulation factors.</title>
        <authorList>
            <person name="Osterman J."/>
            <person name="Marsh J."/>
            <person name="Laine P.K."/>
            <person name="Zeng Z."/>
            <person name="Alatalo E."/>
            <person name="Sullivan J.T."/>
            <person name="Young J.P."/>
            <person name="Thomas-Oates J."/>
            <person name="Paulin L."/>
            <person name="Lindstrom K."/>
        </authorList>
    </citation>
    <scope>NUCLEOTIDE SEQUENCE [LARGE SCALE GENOMIC DNA]</scope>
    <source>
        <strain evidence="3">HAMBI 540</strain>
    </source>
</reference>
<dbReference type="EMBL" id="HG938354">
    <property type="protein sequence ID" value="CDN51682.1"/>
    <property type="molecule type" value="Genomic_DNA"/>
</dbReference>
<evidence type="ECO:0000259" key="1">
    <source>
        <dbReference type="Pfam" id="PF21834"/>
    </source>
</evidence>
<sequence length="93" mass="10466">MQTYFLHLNFLREYVVDTDGVELPDLEAAKIEARETIRELAAEYIKMGKPLTLWSIRICDADDRLLAEVASAEALHEVIAPVFNGPRGPDSHV</sequence>
<protein>
    <recommendedName>
        <fullName evidence="1">DUF6894 domain-containing protein</fullName>
    </recommendedName>
</protein>
<geneLocation type="plasmid" evidence="3">
    <name>II</name>
</geneLocation>
<keyword evidence="2" id="KW-0614">Plasmid</keyword>
<evidence type="ECO:0000313" key="3">
    <source>
        <dbReference type="Proteomes" id="UP000028181"/>
    </source>
</evidence>
<dbReference type="AlphaFoldDB" id="A0A068SZQ3"/>
<keyword evidence="3" id="KW-1185">Reference proteome</keyword>
<dbReference type="HOGENOM" id="CLU_2396636_0_0_5"/>